<dbReference type="VEuPathDB" id="FungiDB:PV09_09307"/>
<proteinExistence type="predicted"/>
<dbReference type="RefSeq" id="XP_016208851.1">
    <property type="nucleotide sequence ID" value="XM_016363349.1"/>
</dbReference>
<dbReference type="InParanoid" id="A0A0D1YE57"/>
<gene>
    <name evidence="1" type="ORF">PV09_09307</name>
</gene>
<protein>
    <submittedName>
        <fullName evidence="1">Uncharacterized protein</fullName>
    </submittedName>
</protein>
<accession>A0A0D1YE57</accession>
<organism evidence="1 2">
    <name type="scientific">Verruconis gallopava</name>
    <dbReference type="NCBI Taxonomy" id="253628"/>
    <lineage>
        <taxon>Eukaryota</taxon>
        <taxon>Fungi</taxon>
        <taxon>Dikarya</taxon>
        <taxon>Ascomycota</taxon>
        <taxon>Pezizomycotina</taxon>
        <taxon>Dothideomycetes</taxon>
        <taxon>Pleosporomycetidae</taxon>
        <taxon>Venturiales</taxon>
        <taxon>Sympoventuriaceae</taxon>
        <taxon>Verruconis</taxon>
    </lineage>
</organism>
<evidence type="ECO:0000313" key="1">
    <source>
        <dbReference type="EMBL" id="KIV98981.1"/>
    </source>
</evidence>
<reference evidence="1 2" key="1">
    <citation type="submission" date="2015-01" db="EMBL/GenBank/DDBJ databases">
        <title>The Genome Sequence of Ochroconis gallopava CBS43764.</title>
        <authorList>
            <consortium name="The Broad Institute Genomics Platform"/>
            <person name="Cuomo C."/>
            <person name="de Hoog S."/>
            <person name="Gorbushina A."/>
            <person name="Stielow B."/>
            <person name="Teixiera M."/>
            <person name="Abouelleil A."/>
            <person name="Chapman S.B."/>
            <person name="Priest M."/>
            <person name="Young S.K."/>
            <person name="Wortman J."/>
            <person name="Nusbaum C."/>
            <person name="Birren B."/>
        </authorList>
    </citation>
    <scope>NUCLEOTIDE SEQUENCE [LARGE SCALE GENOMIC DNA]</scope>
    <source>
        <strain evidence="1 2">CBS 43764</strain>
    </source>
</reference>
<dbReference type="GeneID" id="27317280"/>
<name>A0A0D1YE57_9PEZI</name>
<dbReference type="Proteomes" id="UP000053259">
    <property type="component" value="Unassembled WGS sequence"/>
</dbReference>
<dbReference type="HOGENOM" id="CLU_1230741_0_0_1"/>
<keyword evidence="2" id="KW-1185">Reference proteome</keyword>
<dbReference type="EMBL" id="KN847589">
    <property type="protein sequence ID" value="KIV98981.1"/>
    <property type="molecule type" value="Genomic_DNA"/>
</dbReference>
<evidence type="ECO:0000313" key="2">
    <source>
        <dbReference type="Proteomes" id="UP000053259"/>
    </source>
</evidence>
<dbReference type="AlphaFoldDB" id="A0A0D1YE57"/>
<sequence>MPVDYDSFYRYCADKVTDLSGKSPKFEPSSRAAFEAAAGNFDIVALKLRLDLKGPNLAEPDGLLFNLTVKPLALELSDRFRTGFEWDRVAYLDVSTFKNAPAHIKSQNTEFLDAFNDWLDPDKPKRFLGRTIQVRLDKNIMSYGVMKRTEFNDPNPRFTSEVRPRKARFNGAKGVWHQSCSHDPATDDDWGIWIEIPPSQWKFPMHDGDTDQSFDPVRLTFEVIK</sequence>
<dbReference type="OrthoDB" id="10055769at2759"/>